<dbReference type="InterPro" id="IPR003787">
    <property type="entry name" value="Sulphur_relay_DsrE/F-like"/>
</dbReference>
<dbReference type="SUPFAM" id="SSF75169">
    <property type="entry name" value="DsrEFH-like"/>
    <property type="match status" value="1"/>
</dbReference>
<dbReference type="AlphaFoldDB" id="A0A090ALP7"/>
<dbReference type="Gene3D" id="3.40.1260.10">
    <property type="entry name" value="DsrEFH-like"/>
    <property type="match status" value="1"/>
</dbReference>
<sequence length="125" mass="14120">MYKKKGIAFIFSSGPHGTSRGCEGLDIILSAISLINTIGIFFIGDGVLQLITHQNPVLILTKNYSSTFNVLPLYDIKKYYLCKKSLKIRGIEEKDILLNPIKANNIICQSRIYQKISKFSFVINF</sequence>
<organism evidence="2 3">
    <name type="scientific">Candidatus Tachikawaea gelatinosa</name>
    <dbReference type="NCBI Taxonomy" id="1410383"/>
    <lineage>
        <taxon>Bacteria</taxon>
        <taxon>Pseudomonadati</taxon>
        <taxon>Pseudomonadota</taxon>
        <taxon>Gammaproteobacteria</taxon>
        <taxon>Enterobacterales</taxon>
        <taxon>Enterobacteriaceae</taxon>
        <taxon>Candidatus Tachikawaea</taxon>
    </lineage>
</organism>
<dbReference type="RefSeq" id="WP_041062938.1">
    <property type="nucleotide sequence ID" value="NZ_AP014521.1"/>
</dbReference>
<reference evidence="3" key="1">
    <citation type="submission" date="2013-11" db="EMBL/GenBank/DDBJ databases">
        <title>Symbiont-containing voluminous jelly as an extraordinary maternal gift for overwintering insect nymphs.</title>
        <authorList>
            <person name="Kaiwa N."/>
            <person name="Hosokawa T."/>
            <person name="Nikoh N."/>
            <person name="Meng X.Y."/>
            <person name="Tanahashi M."/>
            <person name="Moriyama M."/>
            <person name="Maeda T."/>
            <person name="Yamaguchi K."/>
            <person name="Shigenobu S."/>
            <person name="Ito M."/>
            <person name="Fukatsu T."/>
        </authorList>
    </citation>
    <scope>NUCLEOTIDE SEQUENCE [LARGE SCALE GENOMIC DNA]</scope>
    <source>
        <strain evidence="3">UwTKB</strain>
    </source>
</reference>
<dbReference type="Pfam" id="PF02635">
    <property type="entry name" value="DsrE"/>
    <property type="match status" value="1"/>
</dbReference>
<evidence type="ECO:0000313" key="2">
    <source>
        <dbReference type="EMBL" id="BAP58574.1"/>
    </source>
</evidence>
<dbReference type="PANTHER" id="PTHR38780">
    <property type="entry name" value="PROTEIN TUSC"/>
    <property type="match status" value="1"/>
</dbReference>
<dbReference type="NCBIfam" id="TIGR03010">
    <property type="entry name" value="sulf_tusC_dsrF"/>
    <property type="match status" value="1"/>
</dbReference>
<accession>A0A090ALP7</accession>
<dbReference type="STRING" id="1410383.TGUWTKB_3350"/>
<dbReference type="EMBL" id="AP014521">
    <property type="protein sequence ID" value="BAP58574.1"/>
    <property type="molecule type" value="Genomic_DNA"/>
</dbReference>
<evidence type="ECO:0000256" key="1">
    <source>
        <dbReference type="ARBA" id="ARBA00005996"/>
    </source>
</evidence>
<dbReference type="NCBIfam" id="NF001238">
    <property type="entry name" value="PRK00211.1"/>
    <property type="match status" value="1"/>
</dbReference>
<gene>
    <name evidence="2" type="primary">yheM</name>
    <name evidence="2" type="ORF">TGUWTKB_3350</name>
</gene>
<dbReference type="KEGG" id="sbw:TGUWTKB_3350"/>
<name>A0A090ALP7_9ENTR</name>
<dbReference type="OrthoDB" id="9789418at2"/>
<evidence type="ECO:0000313" key="3">
    <source>
        <dbReference type="Proteomes" id="UP000031627"/>
    </source>
</evidence>
<protein>
    <submittedName>
        <fullName evidence="2">Protein TusC</fullName>
    </submittedName>
</protein>
<dbReference type="Proteomes" id="UP000031627">
    <property type="component" value="Chromosome"/>
</dbReference>
<reference evidence="2 3" key="2">
    <citation type="journal article" date="2014" name="Curr. Biol.">
        <title>Symbiont-Supplemented Maternal Investment Underpinning Host's Ecological Adaptation.</title>
        <authorList>
            <person name="Kaiwa N."/>
            <person name="Hosokawa T."/>
            <person name="Nikoh N."/>
            <person name="Tanahashi M."/>
            <person name="Moriyama M."/>
            <person name="Meng X.Y."/>
            <person name="Maeda T."/>
            <person name="Yamaguchi K."/>
            <person name="Shigenobu S."/>
            <person name="Ito M."/>
            <person name="Fukatsu T."/>
        </authorList>
    </citation>
    <scope>NUCLEOTIDE SEQUENCE [LARGE SCALE GENOMIC DNA]</scope>
    <source>
        <strain evidence="2 3">UwTKB</strain>
    </source>
</reference>
<dbReference type="PANTHER" id="PTHR38780:SF1">
    <property type="entry name" value="PROTEIN TUSC"/>
    <property type="match status" value="1"/>
</dbReference>
<proteinExistence type="inferred from homology"/>
<dbReference type="InterPro" id="IPR017462">
    <property type="entry name" value="Sulphur_relay_TusC/DsrF"/>
</dbReference>
<comment type="similarity">
    <text evidence="1">Belongs to the DsrF/TusC family.</text>
</comment>
<dbReference type="InterPro" id="IPR027396">
    <property type="entry name" value="DsrEFH-like"/>
</dbReference>
<dbReference type="HOGENOM" id="CLU_155943_1_0_6"/>
<keyword evidence="3" id="KW-1185">Reference proteome</keyword>